<feature type="domain" description="ATPase BadF/BadG/BcrA/BcrD type" evidence="5">
    <location>
        <begin position="349"/>
        <end position="606"/>
    </location>
</feature>
<evidence type="ECO:0000259" key="5">
    <source>
        <dbReference type="Pfam" id="PF01869"/>
    </source>
</evidence>
<gene>
    <name evidence="7" type="ORF">H9926_01005</name>
</gene>
<dbReference type="GO" id="GO:0046872">
    <property type="term" value="F:metal ion binding"/>
    <property type="evidence" value="ECO:0007669"/>
    <property type="project" value="UniProtKB-KW"/>
</dbReference>
<dbReference type="SUPFAM" id="SSF53067">
    <property type="entry name" value="Actin-like ATPase domain"/>
    <property type="match status" value="2"/>
</dbReference>
<dbReference type="Gene3D" id="3.30.420.40">
    <property type="match status" value="4"/>
</dbReference>
<reference evidence="7" key="2">
    <citation type="submission" date="2021-04" db="EMBL/GenBank/DDBJ databases">
        <authorList>
            <person name="Gilroy R."/>
        </authorList>
    </citation>
    <scope>NUCLEOTIDE SEQUENCE</scope>
    <source>
        <strain evidence="7">ChiBcec1-1630</strain>
    </source>
</reference>
<dbReference type="InterPro" id="IPR002731">
    <property type="entry name" value="ATPase_BadF"/>
</dbReference>
<dbReference type="CDD" id="cd24034">
    <property type="entry name" value="ASKHA_NBD_O66634-like_rpt1"/>
    <property type="match status" value="1"/>
</dbReference>
<feature type="domain" description="ATPase BadF/BadG/BcrA/BcrD type" evidence="5">
    <location>
        <begin position="12"/>
        <end position="268"/>
    </location>
</feature>
<dbReference type="GO" id="GO:0051536">
    <property type="term" value="F:iron-sulfur cluster binding"/>
    <property type="evidence" value="ECO:0007669"/>
    <property type="project" value="UniProtKB-KW"/>
</dbReference>
<proteinExistence type="predicted"/>
<dbReference type="Proteomes" id="UP000823922">
    <property type="component" value="Unassembled WGS sequence"/>
</dbReference>
<sequence>MNTQEKEILYAGIDIGSTTTKTVVVDARNGQIVHSGYRRHSAQQAASVIECLKELLNKFPEAEFFLALTGSGAKTLSDRLGLPYVQEVVANSIAIRKLYKDVNTAIELGGQDAKVLFFRKDTQSGQLEVADMRMNGSCAGGTGAFLDEVAAILRIPVEELNRTAAQGETVYDISGRCGVYAKTDIQPLLNQGVSKENLALSSLHAVAKQTIGGLAQGLDIRGPVLFEGGPMTFNPTLIQVFAQRLNLSEEEILVPEHPETIVAYGAALSLDSLFAQSRTPVDLNGLLKTMDGLHEAIQVENVGTTPLFFESAEEKEAFLRRHALPEQSFCPGRKKVDVQPASGPVRAYLGIDCGSTTTKFVLIDEGENLLDSFYASNAGEPLEVARKALWEMKEKWDAAGTPLSILAVGTTGYGELLMERAFSAEYHVVETVAHARAAAKYVPDATFLLDIGGQDMKAIWLDRGVITNIVVNEACSSGCGSFLENFAATLHIPVEQIAESAFASDSPAALGSRCTVFMNSSIVTAQRSGRQPQDIMAGLCRSIIENVFTKVIRVSNLDSLGDKIVVQGGTFRNDAVLRALEQYLGREVVRVPYPGVMRAIGAAILAKENREKQLALGTEPKRSFIGLDAMRDFSYSQAEDSPCPFCGNHCKRTILHFSNGSFWVTNNRCERGEVVGDPKEASVIAAVKEKQKERERTPNLFKLRERLLFQDYPIFTNPADRNTVIGLPRVLTFWDTMPFWSTFFRSLGFTIRLSAPSSRTMYESGLSAVTSDTVCFPAKLVHGHLRNLAKQKVDRIFLPSIASVPSENASDTSQSMCAVVKGYPLVIRNSDDPQERFGIPFDMPMFHWRTQNDRDSQIAKYMAETFQISEADTKAAIHAGDEAMKSFHTALKDAGRKVMEDVKKEGTYAVVLASRPYQNDALVNHDLPEMFTSRGIPVLTVDSLPEVESVDLGKSTVEIVNNFHARMLSSAILAARSPELEYVQIVSFGCGHDAYLSDEIIRLMREISGKTPLVLKLDESDIQGPLRIRVRSFLETLSLRRERGEKEEVRELPEPYPVKFTTADKEKLVLVPNTSHAFSRIMASAFAGQGLRTESLELGREEAIRYGKQYVHNDICFPAQMVIGEALAALKSGKYDTKNVAIGMGKYMGDCRLTHYSRLLRKALDDAGFPEVPILTNDDHDAHQLHPGFKMNLLTSMRIAYALPMIDAMESLLRKIRPYELEAGAADRAFEEGLNALCGGLEKSGIRGAKKGFAKAIELLKAVPYDRSEERPKVLIVGEYLLNFHPGANHDIEAYLEKNGLEIIEASMTDVIQKTYFSRGSQVREYKLDSNLMEKGWYAATDVIFDLAHEATDKIASAHPLYEPPCRLPDLAKGSDPIIYHTFDTGEGILIPGEIIHHAKEGCRAFVILQPFGCLPNHVVGRGVTKRLKSLYPDAQILTLDYDPDISFANIENRLQMLIMNVKQAAEGKNLKRSS</sequence>
<evidence type="ECO:0000256" key="1">
    <source>
        <dbReference type="ARBA" id="ARBA00001966"/>
    </source>
</evidence>
<evidence type="ECO:0000256" key="2">
    <source>
        <dbReference type="ARBA" id="ARBA00022723"/>
    </source>
</evidence>
<organism evidence="7 8">
    <name type="scientific">Candidatus Eisenbergiella intestinigallinarum</name>
    <dbReference type="NCBI Taxonomy" id="2838549"/>
    <lineage>
        <taxon>Bacteria</taxon>
        <taxon>Bacillati</taxon>
        <taxon>Bacillota</taxon>
        <taxon>Clostridia</taxon>
        <taxon>Lachnospirales</taxon>
        <taxon>Lachnospiraceae</taxon>
        <taxon>Eisenbergiella</taxon>
    </lineage>
</organism>
<keyword evidence="3" id="KW-0408">Iron</keyword>
<dbReference type="InterPro" id="IPR051805">
    <property type="entry name" value="Dehydratase_Activator_Redct"/>
</dbReference>
<dbReference type="Pfam" id="PF09989">
    <property type="entry name" value="DUF2229"/>
    <property type="match status" value="1"/>
</dbReference>
<dbReference type="EMBL" id="DWVS01000025">
    <property type="protein sequence ID" value="HJC86582.1"/>
    <property type="molecule type" value="Genomic_DNA"/>
</dbReference>
<dbReference type="InterPro" id="IPR008275">
    <property type="entry name" value="CoA_E_activase_dom"/>
</dbReference>
<name>A0A9D2QJ87_9FIRM</name>
<evidence type="ECO:0000259" key="6">
    <source>
        <dbReference type="Pfam" id="PF09989"/>
    </source>
</evidence>
<dbReference type="PANTHER" id="PTHR32329:SF4">
    <property type="entry name" value="ACTIVATOR OF 2-HYDROXYACYL-COA DEHYDRATASE"/>
    <property type="match status" value="1"/>
</dbReference>
<dbReference type="PANTHER" id="PTHR32329">
    <property type="entry name" value="BIFUNCTIONAL PROTEIN [INCLUDES 2-HYDROXYACYL-COA DEHYDRATASE (N-TER) AND ITS ACTIVATOR DOMAIN (C_TERM)-RELATED"/>
    <property type="match status" value="1"/>
</dbReference>
<evidence type="ECO:0000256" key="4">
    <source>
        <dbReference type="ARBA" id="ARBA00023014"/>
    </source>
</evidence>
<dbReference type="CDD" id="cd24035">
    <property type="entry name" value="ASKHA_NBD_O66634-like_rpt2"/>
    <property type="match status" value="1"/>
</dbReference>
<reference evidence="7" key="1">
    <citation type="journal article" date="2021" name="PeerJ">
        <title>Extensive microbial diversity within the chicken gut microbiome revealed by metagenomics and culture.</title>
        <authorList>
            <person name="Gilroy R."/>
            <person name="Ravi A."/>
            <person name="Getino M."/>
            <person name="Pursley I."/>
            <person name="Horton D.L."/>
            <person name="Alikhan N.F."/>
            <person name="Baker D."/>
            <person name="Gharbi K."/>
            <person name="Hall N."/>
            <person name="Watson M."/>
            <person name="Adriaenssens E.M."/>
            <person name="Foster-Nyarko E."/>
            <person name="Jarju S."/>
            <person name="Secka A."/>
            <person name="Antonio M."/>
            <person name="Oren A."/>
            <person name="Chaudhuri R.R."/>
            <person name="La Ragione R."/>
            <person name="Hildebrand F."/>
            <person name="Pallen M.J."/>
        </authorList>
    </citation>
    <scope>NUCLEOTIDE SEQUENCE</scope>
    <source>
        <strain evidence="7">ChiBcec1-1630</strain>
    </source>
</reference>
<evidence type="ECO:0000313" key="7">
    <source>
        <dbReference type="EMBL" id="HJC86582.1"/>
    </source>
</evidence>
<keyword evidence="2" id="KW-0479">Metal-binding</keyword>
<comment type="cofactor">
    <cofactor evidence="1">
        <name>[4Fe-4S] cluster</name>
        <dbReference type="ChEBI" id="CHEBI:49883"/>
    </cofactor>
</comment>
<protein>
    <submittedName>
        <fullName evidence="7">2-hydroxyacyl-CoA dehydratase</fullName>
    </submittedName>
</protein>
<keyword evidence="4" id="KW-0411">Iron-sulfur</keyword>
<feature type="domain" description="DUF2229" evidence="6">
    <location>
        <begin position="725"/>
        <end position="944"/>
    </location>
</feature>
<dbReference type="NCBIfam" id="TIGR00241">
    <property type="entry name" value="CoA_E_activ"/>
    <property type="match status" value="2"/>
</dbReference>
<dbReference type="InterPro" id="IPR043129">
    <property type="entry name" value="ATPase_NBD"/>
</dbReference>
<dbReference type="InterPro" id="IPR018709">
    <property type="entry name" value="CoA_activase_DUF2229"/>
</dbReference>
<evidence type="ECO:0000313" key="8">
    <source>
        <dbReference type="Proteomes" id="UP000823922"/>
    </source>
</evidence>
<accession>A0A9D2QJ87</accession>
<evidence type="ECO:0000256" key="3">
    <source>
        <dbReference type="ARBA" id="ARBA00023004"/>
    </source>
</evidence>
<comment type="caution">
    <text evidence="7">The sequence shown here is derived from an EMBL/GenBank/DDBJ whole genome shotgun (WGS) entry which is preliminary data.</text>
</comment>
<dbReference type="Pfam" id="PF01869">
    <property type="entry name" value="BcrAD_BadFG"/>
    <property type="match status" value="2"/>
</dbReference>